<evidence type="ECO:0000313" key="2">
    <source>
        <dbReference type="Proteomes" id="UP000634136"/>
    </source>
</evidence>
<comment type="caution">
    <text evidence="1">The sequence shown here is derived from an EMBL/GenBank/DDBJ whole genome shotgun (WGS) entry which is preliminary data.</text>
</comment>
<protein>
    <submittedName>
        <fullName evidence="1">Uncharacterized protein</fullName>
    </submittedName>
</protein>
<dbReference type="AlphaFoldDB" id="A0A834T5X5"/>
<gene>
    <name evidence="1" type="ORF">G2W53_037132</name>
</gene>
<evidence type="ECO:0000313" key="1">
    <source>
        <dbReference type="EMBL" id="KAF7810389.1"/>
    </source>
</evidence>
<dbReference type="Proteomes" id="UP000634136">
    <property type="component" value="Unassembled WGS sequence"/>
</dbReference>
<name>A0A834T5X5_9FABA</name>
<dbReference type="EMBL" id="JAAIUW010000011">
    <property type="protein sequence ID" value="KAF7810389.1"/>
    <property type="molecule type" value="Genomic_DNA"/>
</dbReference>
<organism evidence="1 2">
    <name type="scientific">Senna tora</name>
    <dbReference type="NCBI Taxonomy" id="362788"/>
    <lineage>
        <taxon>Eukaryota</taxon>
        <taxon>Viridiplantae</taxon>
        <taxon>Streptophyta</taxon>
        <taxon>Embryophyta</taxon>
        <taxon>Tracheophyta</taxon>
        <taxon>Spermatophyta</taxon>
        <taxon>Magnoliopsida</taxon>
        <taxon>eudicotyledons</taxon>
        <taxon>Gunneridae</taxon>
        <taxon>Pentapetalae</taxon>
        <taxon>rosids</taxon>
        <taxon>fabids</taxon>
        <taxon>Fabales</taxon>
        <taxon>Fabaceae</taxon>
        <taxon>Caesalpinioideae</taxon>
        <taxon>Cassia clade</taxon>
        <taxon>Senna</taxon>
    </lineage>
</organism>
<reference evidence="1" key="1">
    <citation type="submission" date="2020-09" db="EMBL/GenBank/DDBJ databases">
        <title>Genome-Enabled Discovery of Anthraquinone Biosynthesis in Senna tora.</title>
        <authorList>
            <person name="Kang S.-H."/>
            <person name="Pandey R.P."/>
            <person name="Lee C.-M."/>
            <person name="Sim J.-S."/>
            <person name="Jeong J.-T."/>
            <person name="Choi B.-S."/>
            <person name="Jung M."/>
            <person name="Ginzburg D."/>
            <person name="Zhao K."/>
            <person name="Won S.Y."/>
            <person name="Oh T.-J."/>
            <person name="Yu Y."/>
            <person name="Kim N.-H."/>
            <person name="Lee O.R."/>
            <person name="Lee T.-H."/>
            <person name="Bashyal P."/>
            <person name="Kim T.-S."/>
            <person name="Lee W.-H."/>
            <person name="Kawkins C."/>
            <person name="Kim C.-K."/>
            <person name="Kim J.S."/>
            <person name="Ahn B.O."/>
            <person name="Rhee S.Y."/>
            <person name="Sohng J.K."/>
        </authorList>
    </citation>
    <scope>NUCLEOTIDE SEQUENCE</scope>
    <source>
        <tissue evidence="1">Leaf</tissue>
    </source>
</reference>
<proteinExistence type="predicted"/>
<accession>A0A834T5X5</accession>
<sequence length="115" mass="13179">MAKLRTLQDHITNQMIMTNGKAQVEKEPDSSIALHNSKANQWKKKEPLSGNLGNRVESLINSQRPPSLTTVSTTIELHFHPRTQLKLHRLFAMTVEDHRDSDLNPSKHCQLHFHP</sequence>
<keyword evidence="2" id="KW-1185">Reference proteome</keyword>